<evidence type="ECO:0000256" key="4">
    <source>
        <dbReference type="RuleBase" id="RU369062"/>
    </source>
</evidence>
<dbReference type="InterPro" id="IPR022488">
    <property type="entry name" value="PPK2-related"/>
</dbReference>
<evidence type="ECO:0000313" key="7">
    <source>
        <dbReference type="Proteomes" id="UP000095552"/>
    </source>
</evidence>
<dbReference type="EMBL" id="MDGQ01000005">
    <property type="protein sequence ID" value="OEK05613.1"/>
    <property type="molecule type" value="Genomic_DNA"/>
</dbReference>
<keyword evidence="7" id="KW-1185">Reference proteome</keyword>
<dbReference type="Gene3D" id="3.40.50.300">
    <property type="entry name" value="P-loop containing nucleotide triphosphate hydrolases"/>
    <property type="match status" value="1"/>
</dbReference>
<dbReference type="PANTHER" id="PTHR34383:SF1">
    <property type="entry name" value="ADP-POLYPHOSPHATE PHOSPHOTRANSFERASE"/>
    <property type="match status" value="1"/>
</dbReference>
<evidence type="ECO:0000259" key="5">
    <source>
        <dbReference type="Pfam" id="PF03976"/>
    </source>
</evidence>
<keyword evidence="2 4" id="KW-0808">Transferase</keyword>
<comment type="caution">
    <text evidence="6">The sequence shown here is derived from an EMBL/GenBank/DDBJ whole genome shotgun (WGS) entry which is preliminary data.</text>
</comment>
<comment type="similarity">
    <text evidence="1 4">Belongs to the polyphosphate kinase 2 (PPK2) family. Class I subfamily.</text>
</comment>
<dbReference type="PANTHER" id="PTHR34383">
    <property type="entry name" value="POLYPHOSPHATE:AMP PHOSPHOTRANSFERASE-RELATED"/>
    <property type="match status" value="1"/>
</dbReference>
<accession>A0A1E5T2K5</accession>
<dbReference type="GO" id="GO:0006793">
    <property type="term" value="P:phosphorus metabolic process"/>
    <property type="evidence" value="ECO:0007669"/>
    <property type="project" value="InterPro"/>
</dbReference>
<dbReference type="AlphaFoldDB" id="A0A1E5T2K5"/>
<comment type="function">
    <text evidence="4">Uses inorganic polyphosphate (polyP) as a donor to convert GDP to GTP or ADP to ATP.</text>
</comment>
<dbReference type="SUPFAM" id="SSF52540">
    <property type="entry name" value="P-loop containing nucleoside triphosphate hydrolases"/>
    <property type="match status" value="1"/>
</dbReference>
<reference evidence="6 7" key="1">
    <citation type="submission" date="2016-08" db="EMBL/GenBank/DDBJ databases">
        <title>Draft genome of Fabibacter sp. strain SK-8.</title>
        <authorList>
            <person name="Wong S.-K."/>
            <person name="Hamasaki K."/>
            <person name="Yoshizawa S."/>
        </authorList>
    </citation>
    <scope>NUCLEOTIDE SEQUENCE [LARGE SCALE GENOMIC DNA]</scope>
    <source>
        <strain evidence="6 7">SK-8</strain>
    </source>
</reference>
<gene>
    <name evidence="6" type="ORF">BFP71_15770</name>
</gene>
<evidence type="ECO:0000256" key="1">
    <source>
        <dbReference type="ARBA" id="ARBA00009924"/>
    </source>
</evidence>
<dbReference type="STRING" id="1563681.BFP71_15770"/>
<comment type="subunit">
    <text evidence="4">Homotetramer.</text>
</comment>
<evidence type="ECO:0000256" key="2">
    <source>
        <dbReference type="ARBA" id="ARBA00022679"/>
    </source>
</evidence>
<dbReference type="InterPro" id="IPR027417">
    <property type="entry name" value="P-loop_NTPase"/>
</dbReference>
<dbReference type="NCBIfam" id="TIGR03707">
    <property type="entry name" value="PPK2_P_aer"/>
    <property type="match status" value="1"/>
</dbReference>
<protein>
    <recommendedName>
        <fullName evidence="4">ADP/GDP-polyphosphate phosphotransferase</fullName>
        <ecNumber evidence="4">2.7.4.-</ecNumber>
    </recommendedName>
    <alternativeName>
        <fullName evidence="4">Polyphosphate kinase PPK2</fullName>
    </alternativeName>
</protein>
<dbReference type="EC" id="2.7.4.-" evidence="4"/>
<dbReference type="InterPro" id="IPR016898">
    <property type="entry name" value="Polyphosphate_phosphotransfera"/>
</dbReference>
<name>A0A1E5T2K5_9BACT</name>
<sequence>MDEPKAKNSLTNEDFNRVKSRADLEEALVNSGKKLEKALFNLDYESQLEQLQVEMVKLQRWIVETGQRVAVILEGRDAAGKGGAIKRFSEHLNPRAMRVVALNKPTDLEMKQWYFRRYIKELPNAGEIVFFDRSWYNRAVVEPVMGFCSKEQYQQFMRQVPEFEHMLFEDGIHVIKLWFSITKEQQQKRFNGRKYDPLKSWKLSPVDERGQELWEKYTYYKEQMFAHTHTSFSPWTILQTNDKKIARLESIRYVLSKFEYEGKEEANTTVLPDPNVVMRFHRSIYHLA</sequence>
<dbReference type="OrthoDB" id="9775224at2"/>
<evidence type="ECO:0000313" key="6">
    <source>
        <dbReference type="EMBL" id="OEK05613.1"/>
    </source>
</evidence>
<proteinExistence type="inferred from homology"/>
<dbReference type="Pfam" id="PF03976">
    <property type="entry name" value="PPK2"/>
    <property type="match status" value="1"/>
</dbReference>
<organism evidence="6 7">
    <name type="scientific">Roseivirga misakiensis</name>
    <dbReference type="NCBI Taxonomy" id="1563681"/>
    <lineage>
        <taxon>Bacteria</taxon>
        <taxon>Pseudomonadati</taxon>
        <taxon>Bacteroidota</taxon>
        <taxon>Cytophagia</taxon>
        <taxon>Cytophagales</taxon>
        <taxon>Roseivirgaceae</taxon>
        <taxon>Roseivirga</taxon>
    </lineage>
</organism>
<dbReference type="Proteomes" id="UP000095552">
    <property type="component" value="Unassembled WGS sequence"/>
</dbReference>
<dbReference type="GO" id="GO:0008976">
    <property type="term" value="F:polyphosphate kinase activity"/>
    <property type="evidence" value="ECO:0007669"/>
    <property type="project" value="UniProtKB-UniRule"/>
</dbReference>
<evidence type="ECO:0000256" key="3">
    <source>
        <dbReference type="ARBA" id="ARBA00022777"/>
    </source>
</evidence>
<dbReference type="InterPro" id="IPR022486">
    <property type="entry name" value="PPK2_PA0141"/>
</dbReference>
<keyword evidence="3 4" id="KW-0418">Kinase</keyword>
<feature type="domain" description="Polyphosphate kinase-2-related" evidence="5">
    <location>
        <begin position="43"/>
        <end position="264"/>
    </location>
</feature>
<dbReference type="PIRSF" id="PIRSF028756">
    <property type="entry name" value="PPK2_prd"/>
    <property type="match status" value="1"/>
</dbReference>